<feature type="transmembrane region" description="Helical" evidence="10">
    <location>
        <begin position="82"/>
        <end position="101"/>
    </location>
</feature>
<dbReference type="PANTHER" id="PTHR24238:SF47">
    <property type="entry name" value="ECDYSTEROIDS_DOPAMINE RECEPTOR-RELATED"/>
    <property type="match status" value="1"/>
</dbReference>
<keyword evidence="2 8" id="KW-0812">Transmembrane</keyword>
<dbReference type="RefSeq" id="XP_022296073.1">
    <property type="nucleotide sequence ID" value="XM_022440365.1"/>
</dbReference>
<protein>
    <submittedName>
        <fullName evidence="13">Formyl peptide receptor-related sequence 4-like</fullName>
    </submittedName>
</protein>
<organism evidence="12 13">
    <name type="scientific">Crassostrea virginica</name>
    <name type="common">Eastern oyster</name>
    <dbReference type="NCBI Taxonomy" id="6565"/>
    <lineage>
        <taxon>Eukaryota</taxon>
        <taxon>Metazoa</taxon>
        <taxon>Spiralia</taxon>
        <taxon>Lophotrochozoa</taxon>
        <taxon>Mollusca</taxon>
        <taxon>Bivalvia</taxon>
        <taxon>Autobranchia</taxon>
        <taxon>Pteriomorphia</taxon>
        <taxon>Ostreida</taxon>
        <taxon>Ostreoidea</taxon>
        <taxon>Ostreidae</taxon>
        <taxon>Crassostrea</taxon>
    </lineage>
</organism>
<evidence type="ECO:0000313" key="13">
    <source>
        <dbReference type="RefSeq" id="XP_022296073.1"/>
    </source>
</evidence>
<keyword evidence="3 10" id="KW-1133">Transmembrane helix</keyword>
<feature type="transmembrane region" description="Helical" evidence="10">
    <location>
        <begin position="209"/>
        <end position="232"/>
    </location>
</feature>
<evidence type="ECO:0000256" key="9">
    <source>
        <dbReference type="SAM" id="MobiDB-lite"/>
    </source>
</evidence>
<evidence type="ECO:0000256" key="5">
    <source>
        <dbReference type="ARBA" id="ARBA00023136"/>
    </source>
</evidence>
<evidence type="ECO:0000256" key="1">
    <source>
        <dbReference type="ARBA" id="ARBA00004141"/>
    </source>
</evidence>
<feature type="compositionally biased region" description="Low complexity" evidence="9">
    <location>
        <begin position="253"/>
        <end position="264"/>
    </location>
</feature>
<keyword evidence="4 8" id="KW-0297">G-protein coupled receptor</keyword>
<dbReference type="GeneID" id="111105902"/>
<dbReference type="SUPFAM" id="SSF81321">
    <property type="entry name" value="Family A G protein-coupled receptor-like"/>
    <property type="match status" value="1"/>
</dbReference>
<dbReference type="AlphaFoldDB" id="A0A8B8AZ83"/>
<evidence type="ECO:0000256" key="3">
    <source>
        <dbReference type="ARBA" id="ARBA00022989"/>
    </source>
</evidence>
<dbReference type="OrthoDB" id="5969463at2759"/>
<dbReference type="PANTHER" id="PTHR24238">
    <property type="entry name" value="G-PROTEIN COUPLED RECEPTOR"/>
    <property type="match status" value="1"/>
</dbReference>
<name>A0A8B8AZ83_CRAVI</name>
<feature type="domain" description="G-protein coupled receptors family 1 profile" evidence="11">
    <location>
        <begin position="61"/>
        <end position="383"/>
    </location>
</feature>
<dbReference type="PRINTS" id="PR00237">
    <property type="entry name" value="GPCRRHODOPSN"/>
</dbReference>
<gene>
    <name evidence="13" type="primary">LOC111105902</name>
</gene>
<dbReference type="Pfam" id="PF00001">
    <property type="entry name" value="7tm_1"/>
    <property type="match status" value="1"/>
</dbReference>
<dbReference type="GO" id="GO:0016020">
    <property type="term" value="C:membrane"/>
    <property type="evidence" value="ECO:0007669"/>
    <property type="project" value="UniProtKB-SubCell"/>
</dbReference>
<dbReference type="InterPro" id="IPR000276">
    <property type="entry name" value="GPCR_Rhodpsn"/>
</dbReference>
<comment type="similarity">
    <text evidence="8">Belongs to the G-protein coupled receptor 1 family.</text>
</comment>
<feature type="transmembrane region" description="Helical" evidence="10">
    <location>
        <begin position="324"/>
        <end position="343"/>
    </location>
</feature>
<evidence type="ECO:0000259" key="11">
    <source>
        <dbReference type="PROSITE" id="PS50262"/>
    </source>
</evidence>
<reference evidence="13" key="2">
    <citation type="submission" date="2025-08" db="UniProtKB">
        <authorList>
            <consortium name="RefSeq"/>
        </authorList>
    </citation>
    <scope>IDENTIFICATION</scope>
    <source>
        <tissue evidence="13">Whole sample</tissue>
    </source>
</reference>
<keyword evidence="12" id="KW-1185">Reference proteome</keyword>
<sequence>MDETPINHINFILGNLTYNKSTIDRYNWSDVVFTDLNETRALSLLPVVAYVAVLMVLGVFGNLTVCYVYLIRWKKKTVKYFIGSLAAYDFITSIICMPIEIAMLRNPVTLNDPYLCKFLRFTRSVTSLGAGFMLVVIALDRYLRICQLSKPQIQVPQAKKLCLSTTVTALLFSWPCLIIFGQPSSIHSPIAETACSIASDYLGTPYPTVYYGLVSVLFLIASLFLMTFYSLVLSRLCRRPLKARLRTAVSINETNSNNTSNPPEELNEESIKLNSKQSSEKEQSKTDTIRRRKSSLFEGKLFKISSLARQSTAFTNVRMTRTTFTLFLITIIQWLSFLPYFGLLFSKTFNKGFLTNMSASDQVMYNIGILSHFLSSGVNPYMYGFFSADFRKECKKAFVAMKNSIKQF</sequence>
<dbReference type="PROSITE" id="PS00237">
    <property type="entry name" value="G_PROTEIN_RECEP_F1_1"/>
    <property type="match status" value="1"/>
</dbReference>
<dbReference type="InterPro" id="IPR017452">
    <property type="entry name" value="GPCR_Rhodpsn_7TM"/>
</dbReference>
<feature type="region of interest" description="Disordered" evidence="9">
    <location>
        <begin position="253"/>
        <end position="291"/>
    </location>
</feature>
<keyword evidence="5 10" id="KW-0472">Membrane</keyword>
<dbReference type="CDD" id="cd00637">
    <property type="entry name" value="7tm_classA_rhodopsin-like"/>
    <property type="match status" value="1"/>
</dbReference>
<dbReference type="KEGG" id="cvn:111105902"/>
<feature type="transmembrane region" description="Helical" evidence="10">
    <location>
        <begin position="121"/>
        <end position="140"/>
    </location>
</feature>
<dbReference type="Proteomes" id="UP000694844">
    <property type="component" value="Chromosome 1"/>
</dbReference>
<keyword evidence="6 8" id="KW-0675">Receptor</keyword>
<dbReference type="PROSITE" id="PS50262">
    <property type="entry name" value="G_PROTEIN_RECEP_F1_2"/>
    <property type="match status" value="1"/>
</dbReference>
<evidence type="ECO:0000256" key="8">
    <source>
        <dbReference type="RuleBase" id="RU000688"/>
    </source>
</evidence>
<feature type="transmembrane region" description="Helical" evidence="10">
    <location>
        <begin position="363"/>
        <end position="386"/>
    </location>
</feature>
<feature type="transmembrane region" description="Helical" evidence="10">
    <location>
        <begin position="161"/>
        <end position="180"/>
    </location>
</feature>
<evidence type="ECO:0000313" key="12">
    <source>
        <dbReference type="Proteomes" id="UP000694844"/>
    </source>
</evidence>
<comment type="subcellular location">
    <subcellularLocation>
        <location evidence="1">Membrane</location>
        <topology evidence="1">Multi-pass membrane protein</topology>
    </subcellularLocation>
</comment>
<dbReference type="Gene3D" id="1.20.1070.10">
    <property type="entry name" value="Rhodopsin 7-helix transmembrane proteins"/>
    <property type="match status" value="1"/>
</dbReference>
<reference evidence="12" key="1">
    <citation type="submission" date="2024-06" db="UniProtKB">
        <authorList>
            <consortium name="RefSeq"/>
        </authorList>
    </citation>
    <scope>NUCLEOTIDE SEQUENCE [LARGE SCALE GENOMIC DNA]</scope>
</reference>
<feature type="transmembrane region" description="Helical" evidence="10">
    <location>
        <begin position="47"/>
        <end position="70"/>
    </location>
</feature>
<evidence type="ECO:0000256" key="2">
    <source>
        <dbReference type="ARBA" id="ARBA00022692"/>
    </source>
</evidence>
<feature type="compositionally biased region" description="Basic and acidic residues" evidence="9">
    <location>
        <begin position="278"/>
        <end position="289"/>
    </location>
</feature>
<keyword evidence="7 8" id="KW-0807">Transducer</keyword>
<evidence type="ECO:0000256" key="6">
    <source>
        <dbReference type="ARBA" id="ARBA00023170"/>
    </source>
</evidence>
<dbReference type="GO" id="GO:0004930">
    <property type="term" value="F:G protein-coupled receptor activity"/>
    <property type="evidence" value="ECO:0007669"/>
    <property type="project" value="UniProtKB-KW"/>
</dbReference>
<evidence type="ECO:0000256" key="4">
    <source>
        <dbReference type="ARBA" id="ARBA00023040"/>
    </source>
</evidence>
<evidence type="ECO:0000256" key="7">
    <source>
        <dbReference type="ARBA" id="ARBA00023224"/>
    </source>
</evidence>
<accession>A0A8B8AZ83</accession>
<evidence type="ECO:0000256" key="10">
    <source>
        <dbReference type="SAM" id="Phobius"/>
    </source>
</evidence>
<proteinExistence type="inferred from homology"/>